<name>A0ACB9RWR8_9MYRT</name>
<dbReference type="EMBL" id="CM042882">
    <property type="protein sequence ID" value="KAI4382676.1"/>
    <property type="molecule type" value="Genomic_DNA"/>
</dbReference>
<organism evidence="1 2">
    <name type="scientific">Melastoma candidum</name>
    <dbReference type="NCBI Taxonomy" id="119954"/>
    <lineage>
        <taxon>Eukaryota</taxon>
        <taxon>Viridiplantae</taxon>
        <taxon>Streptophyta</taxon>
        <taxon>Embryophyta</taxon>
        <taxon>Tracheophyta</taxon>
        <taxon>Spermatophyta</taxon>
        <taxon>Magnoliopsida</taxon>
        <taxon>eudicotyledons</taxon>
        <taxon>Gunneridae</taxon>
        <taxon>Pentapetalae</taxon>
        <taxon>rosids</taxon>
        <taxon>malvids</taxon>
        <taxon>Myrtales</taxon>
        <taxon>Melastomataceae</taxon>
        <taxon>Melastomatoideae</taxon>
        <taxon>Melastomateae</taxon>
        <taxon>Melastoma</taxon>
    </lineage>
</organism>
<evidence type="ECO:0000313" key="1">
    <source>
        <dbReference type="EMBL" id="KAI4382676.1"/>
    </source>
</evidence>
<keyword evidence="2" id="KW-1185">Reference proteome</keyword>
<protein>
    <submittedName>
        <fullName evidence="1">Uncharacterized protein</fullName>
    </submittedName>
</protein>
<evidence type="ECO:0000313" key="2">
    <source>
        <dbReference type="Proteomes" id="UP001057402"/>
    </source>
</evidence>
<comment type="caution">
    <text evidence="1">The sequence shown here is derived from an EMBL/GenBank/DDBJ whole genome shotgun (WGS) entry which is preliminary data.</text>
</comment>
<gene>
    <name evidence="1" type="ORF">MLD38_008612</name>
</gene>
<proteinExistence type="predicted"/>
<reference evidence="2" key="1">
    <citation type="journal article" date="2023" name="Front. Plant Sci.">
        <title>Chromosomal-level genome assembly of Melastoma candidum provides insights into trichome evolution.</title>
        <authorList>
            <person name="Zhong Y."/>
            <person name="Wu W."/>
            <person name="Sun C."/>
            <person name="Zou P."/>
            <person name="Liu Y."/>
            <person name="Dai S."/>
            <person name="Zhou R."/>
        </authorList>
    </citation>
    <scope>NUCLEOTIDE SEQUENCE [LARGE SCALE GENOMIC DNA]</scope>
</reference>
<sequence>MKAVESSPAITLEIAKGPRDGETFTYYPSTNPVVRIGRLVRGNTLAIKDSGISSKHLILQFDPDSCKWVLTDLDSSNGTFLNGSSARIEPGKGYVIRDGDSVKIGECTDFVCKFCGGGGIEESCDGGGRAGLRRNPRRRGALGEGKDGVRVLGEIGDGNGVGEGSGVLEEKCPPVRRKGQRKGGGVVEAKGKENSEVIMASESRKFGKLKEEMNLQERKRKQLGENPEIVVEESKRRRGGRKDNVLTGVVIKTEHLDEPIEVERLQVVEDVAVAARASTRRTRGAKKEEKSLDMVLENDGSVHGDEMVVNTKTRTGLRSQRRIGKNVRVVDESERLDVIEEVGGDASENKESKDIQDSIRDGEIEPARDLPAGNGESCDIDEEKECVDPSIQKGSTACDNTGVRNETGSEAKVDAMMTDQTPDLSQITVREWLDWLEVNLPKQIIAETEKLIAEMRSKAQRVKEYRAEQMMKREGV</sequence>
<accession>A0ACB9RWR8</accession>
<dbReference type="Proteomes" id="UP001057402">
    <property type="component" value="Chromosome 3"/>
</dbReference>